<accession>A0A485KZ07</accession>
<sequence>MRLLQHWNGQFGTMDAVIEGEEGAPPPPSVEEEECYFRMEMKAWSCEVRQVLSRVIALGTVAVPPPVEAVSPAPICETGGSPITTEQSVFTLLRDNKCQLLWTLKGSNGFILQTNGRHDVVLFPQAMAKWDAGVYYAHALDALTFVRMDPAPPKLQSQPATTLQELDEIHARAVALKQARDALLTRFQAVCGAAAYAAFRAAAASKYHKQALSFIYDYMKTIAKARVRSRERLRTRQTQFQVWFSHMAPPDVTPSAPPLAVVAPPASEVVDLSAQASPRAAAVTDLTAVTAGLSMTTTDAQALPPPLERGPDKPRIIHWHVEKIAHACRQTNAGMVDAQAIAETIKEAIDYLMPMDSFSANQMNQTILAIERDLSRRDAAYIRVRVTPLALSPFLRSFFPPPVKKAPKLPALNRRGCRVHFSHMIHQIKYFSSEDAPKAVQAAEVHRNNDNIKEGASMERRPKLLSYDARPIKYLRLS</sequence>
<dbReference type="AlphaFoldDB" id="A0A485KZ07"/>
<dbReference type="Proteomes" id="UP000332933">
    <property type="component" value="Unassembled WGS sequence"/>
</dbReference>
<reference evidence="1" key="2">
    <citation type="submission" date="2019-06" db="EMBL/GenBank/DDBJ databases">
        <title>Genomics analysis of Aphanomyces spp. identifies a new class of oomycete effector associated with host adaptation.</title>
        <authorList>
            <person name="Gaulin E."/>
        </authorList>
    </citation>
    <scope>NUCLEOTIDE SEQUENCE</scope>
    <source>
        <strain evidence="1">CBS 578.67</strain>
    </source>
</reference>
<organism evidence="2 3">
    <name type="scientific">Aphanomyces stellatus</name>
    <dbReference type="NCBI Taxonomy" id="120398"/>
    <lineage>
        <taxon>Eukaryota</taxon>
        <taxon>Sar</taxon>
        <taxon>Stramenopiles</taxon>
        <taxon>Oomycota</taxon>
        <taxon>Saprolegniomycetes</taxon>
        <taxon>Saprolegniales</taxon>
        <taxon>Verrucalvaceae</taxon>
        <taxon>Aphanomyces</taxon>
    </lineage>
</organism>
<evidence type="ECO:0000313" key="3">
    <source>
        <dbReference type="Proteomes" id="UP000332933"/>
    </source>
</evidence>
<protein>
    <submittedName>
        <fullName evidence="2">Aste57867_13798 protein</fullName>
    </submittedName>
</protein>
<dbReference type="OrthoDB" id="72583at2759"/>
<keyword evidence="3" id="KW-1185">Reference proteome</keyword>
<reference evidence="2 3" key="1">
    <citation type="submission" date="2019-03" db="EMBL/GenBank/DDBJ databases">
        <authorList>
            <person name="Gaulin E."/>
            <person name="Dumas B."/>
        </authorList>
    </citation>
    <scope>NUCLEOTIDE SEQUENCE [LARGE SCALE GENOMIC DNA]</scope>
    <source>
        <strain evidence="2">CBS 568.67</strain>
    </source>
</reference>
<evidence type="ECO:0000313" key="2">
    <source>
        <dbReference type="EMBL" id="VFT90630.1"/>
    </source>
</evidence>
<proteinExistence type="predicted"/>
<dbReference type="EMBL" id="VJMH01005482">
    <property type="protein sequence ID" value="KAF0695364.1"/>
    <property type="molecule type" value="Genomic_DNA"/>
</dbReference>
<gene>
    <name evidence="2" type="primary">Aste57867_13798</name>
    <name evidence="1" type="ORF">As57867_013748</name>
    <name evidence="2" type="ORF">ASTE57867_13798</name>
</gene>
<name>A0A485KZ07_9STRA</name>
<evidence type="ECO:0000313" key="1">
    <source>
        <dbReference type="EMBL" id="KAF0695364.1"/>
    </source>
</evidence>
<dbReference type="EMBL" id="CAADRA010005503">
    <property type="protein sequence ID" value="VFT90630.1"/>
    <property type="molecule type" value="Genomic_DNA"/>
</dbReference>